<evidence type="ECO:0000256" key="1">
    <source>
        <dbReference type="SAM" id="MobiDB-lite"/>
    </source>
</evidence>
<evidence type="ECO:0000259" key="4">
    <source>
        <dbReference type="PROSITE" id="PS50887"/>
    </source>
</evidence>
<dbReference type="EMBL" id="JALIDZ010000010">
    <property type="protein sequence ID" value="MCT8974157.1"/>
    <property type="molecule type" value="Genomic_DNA"/>
</dbReference>
<keyword evidence="2" id="KW-1133">Transmembrane helix</keyword>
<evidence type="ECO:0000256" key="2">
    <source>
        <dbReference type="SAM" id="Phobius"/>
    </source>
</evidence>
<dbReference type="AlphaFoldDB" id="A0AAW5R4U7"/>
<dbReference type="SMART" id="SM00267">
    <property type="entry name" value="GGDEF"/>
    <property type="match status" value="1"/>
</dbReference>
<dbReference type="CDD" id="cd06225">
    <property type="entry name" value="HAMP"/>
    <property type="match status" value="1"/>
</dbReference>
<dbReference type="Gene3D" id="6.10.340.10">
    <property type="match status" value="1"/>
</dbReference>
<reference evidence="5 6" key="1">
    <citation type="submission" date="2022-04" db="EMBL/GenBank/DDBJ databases">
        <authorList>
            <person name="Ye Y.-Q."/>
            <person name="Du Z.-J."/>
        </authorList>
    </citation>
    <scope>NUCLEOTIDE SEQUENCE [LARGE SCALE GENOMIC DNA]</scope>
    <source>
        <strain evidence="5 6">A6E488</strain>
    </source>
</reference>
<dbReference type="Gene3D" id="3.30.70.270">
    <property type="match status" value="1"/>
</dbReference>
<dbReference type="InterPro" id="IPR003660">
    <property type="entry name" value="HAMP_dom"/>
</dbReference>
<dbReference type="Pfam" id="PF00672">
    <property type="entry name" value="HAMP"/>
    <property type="match status" value="1"/>
</dbReference>
<dbReference type="RefSeq" id="WP_261617736.1">
    <property type="nucleotide sequence ID" value="NZ_JALIDZ010000010.1"/>
</dbReference>
<keyword evidence="2" id="KW-0812">Transmembrane</keyword>
<dbReference type="InterPro" id="IPR043128">
    <property type="entry name" value="Rev_trsase/Diguanyl_cyclase"/>
</dbReference>
<evidence type="ECO:0000313" key="6">
    <source>
        <dbReference type="Proteomes" id="UP001320898"/>
    </source>
</evidence>
<name>A0AAW5R4U7_9HYPH</name>
<feature type="domain" description="GGDEF" evidence="4">
    <location>
        <begin position="376"/>
        <end position="512"/>
    </location>
</feature>
<dbReference type="SMART" id="SM00304">
    <property type="entry name" value="HAMP"/>
    <property type="match status" value="1"/>
</dbReference>
<dbReference type="Proteomes" id="UP001320898">
    <property type="component" value="Unassembled WGS sequence"/>
</dbReference>
<dbReference type="PANTHER" id="PTHR44757:SF2">
    <property type="entry name" value="BIOFILM ARCHITECTURE MAINTENANCE PROTEIN MBAA"/>
    <property type="match status" value="1"/>
</dbReference>
<proteinExistence type="predicted"/>
<dbReference type="PANTHER" id="PTHR44757">
    <property type="entry name" value="DIGUANYLATE CYCLASE DGCP"/>
    <property type="match status" value="1"/>
</dbReference>
<dbReference type="GO" id="GO:0052621">
    <property type="term" value="F:diguanylate cyclase activity"/>
    <property type="evidence" value="ECO:0007669"/>
    <property type="project" value="UniProtKB-EC"/>
</dbReference>
<sequence length="529" mass="56483">MRLNYPILRRLGLGAHLAVVVALAAIPTSLLIIEFIESERREAIEDAEKWTQRAATLVAERRQHVIATTRTVLTATAAQLDASARSQSCATPPTGNGEIVWMIAPNGEILCSTTSGFPLSQSVIEELLEDIVDPGFAVMGPYLSGAGRAQLFGALTIRAADGTTWHVIRAIDLAWQPAYDEDLGGPADFVVMTIDDEGLIYHRLGPGADLPIAPDGKLRPAPPFHASTLVGTSTLMDIDGVPRIFGAASIPETGDTVMVGLSQDAVSSKAKRDLIADLALFAAALTLSGVLAWLTLERMVLRSLRRLRDAAVATASGEPSDRVEITDGPIELRELAHAFNDMKDKLEFQAFHDQLTGLGNRRYIEQRMAALLQDGEPFAILAVDLDGFKPINDTYGHAVGDFVLAEAANRLKAEFQDGLFIGRTGGDEFLAGIAVDGERPADMASQVATRVLEGLGRPITLPDGTQETISGSVGIAFWAGNGTTADDVIRQADAALYRAKRSGRNRFVSPDAPEPQAGCSSSKAIRIPS</sequence>
<dbReference type="EC" id="2.7.7.65" evidence="5"/>
<keyword evidence="6" id="KW-1185">Reference proteome</keyword>
<evidence type="ECO:0000313" key="5">
    <source>
        <dbReference type="EMBL" id="MCT8974157.1"/>
    </source>
</evidence>
<feature type="domain" description="HAMP" evidence="3">
    <location>
        <begin position="298"/>
        <end position="351"/>
    </location>
</feature>
<keyword evidence="5" id="KW-0548">Nucleotidyltransferase</keyword>
<comment type="caution">
    <text evidence="5">The sequence shown here is derived from an EMBL/GenBank/DDBJ whole genome shotgun (WGS) entry which is preliminary data.</text>
</comment>
<protein>
    <submittedName>
        <fullName evidence="5">Diguanylate cyclase</fullName>
        <ecNumber evidence="5">2.7.7.65</ecNumber>
    </submittedName>
</protein>
<evidence type="ECO:0000259" key="3">
    <source>
        <dbReference type="PROSITE" id="PS50885"/>
    </source>
</evidence>
<dbReference type="SUPFAM" id="SSF55073">
    <property type="entry name" value="Nucleotide cyclase"/>
    <property type="match status" value="1"/>
</dbReference>
<dbReference type="PROSITE" id="PS50885">
    <property type="entry name" value="HAMP"/>
    <property type="match status" value="1"/>
</dbReference>
<dbReference type="InterPro" id="IPR000160">
    <property type="entry name" value="GGDEF_dom"/>
</dbReference>
<accession>A0AAW5R4U7</accession>
<dbReference type="PROSITE" id="PS50887">
    <property type="entry name" value="GGDEF"/>
    <property type="match status" value="1"/>
</dbReference>
<keyword evidence="5" id="KW-0808">Transferase</keyword>
<dbReference type="GO" id="GO:0007165">
    <property type="term" value="P:signal transduction"/>
    <property type="evidence" value="ECO:0007669"/>
    <property type="project" value="InterPro"/>
</dbReference>
<dbReference type="GO" id="GO:0016020">
    <property type="term" value="C:membrane"/>
    <property type="evidence" value="ECO:0007669"/>
    <property type="project" value="InterPro"/>
</dbReference>
<organism evidence="5 6">
    <name type="scientific">Microbaculum marinisediminis</name>
    <dbReference type="NCBI Taxonomy" id="2931392"/>
    <lineage>
        <taxon>Bacteria</taxon>
        <taxon>Pseudomonadati</taxon>
        <taxon>Pseudomonadota</taxon>
        <taxon>Alphaproteobacteria</taxon>
        <taxon>Hyphomicrobiales</taxon>
        <taxon>Tepidamorphaceae</taxon>
        <taxon>Microbaculum</taxon>
    </lineage>
</organism>
<feature type="region of interest" description="Disordered" evidence="1">
    <location>
        <begin position="505"/>
        <end position="529"/>
    </location>
</feature>
<dbReference type="SUPFAM" id="SSF158472">
    <property type="entry name" value="HAMP domain-like"/>
    <property type="match status" value="1"/>
</dbReference>
<dbReference type="InterPro" id="IPR052155">
    <property type="entry name" value="Biofilm_reg_signaling"/>
</dbReference>
<gene>
    <name evidence="5" type="ORF">MUB46_20015</name>
</gene>
<feature type="transmembrane region" description="Helical" evidence="2">
    <location>
        <begin position="274"/>
        <end position="296"/>
    </location>
</feature>
<dbReference type="Pfam" id="PF00990">
    <property type="entry name" value="GGDEF"/>
    <property type="match status" value="1"/>
</dbReference>
<dbReference type="NCBIfam" id="TIGR00254">
    <property type="entry name" value="GGDEF"/>
    <property type="match status" value="1"/>
</dbReference>
<dbReference type="CDD" id="cd01949">
    <property type="entry name" value="GGDEF"/>
    <property type="match status" value="1"/>
</dbReference>
<keyword evidence="2" id="KW-0472">Membrane</keyword>
<dbReference type="InterPro" id="IPR029787">
    <property type="entry name" value="Nucleotide_cyclase"/>
</dbReference>